<keyword evidence="4 5" id="KW-0472">Membrane</keyword>
<dbReference type="InterPro" id="IPR000620">
    <property type="entry name" value="EamA_dom"/>
</dbReference>
<comment type="subcellular location">
    <subcellularLocation>
        <location evidence="1">Membrane</location>
        <topology evidence="1">Multi-pass membrane protein</topology>
    </subcellularLocation>
</comment>
<feature type="transmembrane region" description="Helical" evidence="5">
    <location>
        <begin position="249"/>
        <end position="269"/>
    </location>
</feature>
<dbReference type="Proteomes" id="UP000322080">
    <property type="component" value="Unassembled WGS sequence"/>
</dbReference>
<evidence type="ECO:0000259" key="6">
    <source>
        <dbReference type="Pfam" id="PF00892"/>
    </source>
</evidence>
<accession>A0A5D0RIR0</accession>
<feature type="domain" description="EamA" evidence="6">
    <location>
        <begin position="12"/>
        <end position="143"/>
    </location>
</feature>
<sequence length="305" mass="32429">MTQASLSPRAWFLMAMLAFIWGGSFLATRTLLDTMVPLHVVTHRVLWATLVLWAYVLWRRFPLPRDPRLWGALLVMGFLNNAVPFSLQATAQTSIESGLAGILNASAAIFGVLVAAAVFADERLTARKMTGVGLGFAGVVVTMGPSALTSFDPRSLAQMAMLASTFSYALAGAWGRGMLAGIRPEIAALGMLTGASLIMLPLSWVVEGPLPVALPLPALAAIAYYAVVITAVAYLIYYRVLALAGSGNLLLVTLLVVPVAVGLGALVRAETLPPRAFAGFALIALALVVIDGRLVRRFRQARDRV</sequence>
<comment type="caution">
    <text evidence="7">The sequence shown here is derived from an EMBL/GenBank/DDBJ whole genome shotgun (WGS) entry which is preliminary data.</text>
</comment>
<keyword evidence="8" id="KW-1185">Reference proteome</keyword>
<feature type="transmembrane region" description="Helical" evidence="5">
    <location>
        <begin position="186"/>
        <end position="206"/>
    </location>
</feature>
<evidence type="ECO:0000256" key="4">
    <source>
        <dbReference type="ARBA" id="ARBA00023136"/>
    </source>
</evidence>
<dbReference type="GO" id="GO:0016020">
    <property type="term" value="C:membrane"/>
    <property type="evidence" value="ECO:0007669"/>
    <property type="project" value="UniProtKB-SubCell"/>
</dbReference>
<evidence type="ECO:0000256" key="5">
    <source>
        <dbReference type="SAM" id="Phobius"/>
    </source>
</evidence>
<evidence type="ECO:0000313" key="8">
    <source>
        <dbReference type="Proteomes" id="UP000322080"/>
    </source>
</evidence>
<feature type="domain" description="EamA" evidence="6">
    <location>
        <begin position="159"/>
        <end position="290"/>
    </location>
</feature>
<feature type="transmembrane region" description="Helical" evidence="5">
    <location>
        <begin position="38"/>
        <end position="57"/>
    </location>
</feature>
<proteinExistence type="predicted"/>
<name>A0A5D0RIR0_9RHOB</name>
<evidence type="ECO:0000313" key="7">
    <source>
        <dbReference type="EMBL" id="TYB81497.1"/>
    </source>
</evidence>
<organism evidence="7 8">
    <name type="scientific">Maritimibacter fusiformis</name>
    <dbReference type="NCBI Taxonomy" id="2603819"/>
    <lineage>
        <taxon>Bacteria</taxon>
        <taxon>Pseudomonadati</taxon>
        <taxon>Pseudomonadota</taxon>
        <taxon>Alphaproteobacteria</taxon>
        <taxon>Rhodobacterales</taxon>
        <taxon>Roseobacteraceae</taxon>
        <taxon>Maritimibacter</taxon>
    </lineage>
</organism>
<dbReference type="EMBL" id="VSIY01000006">
    <property type="protein sequence ID" value="TYB81497.1"/>
    <property type="molecule type" value="Genomic_DNA"/>
</dbReference>
<evidence type="ECO:0000256" key="1">
    <source>
        <dbReference type="ARBA" id="ARBA00004141"/>
    </source>
</evidence>
<feature type="transmembrane region" description="Helical" evidence="5">
    <location>
        <begin position="275"/>
        <end position="295"/>
    </location>
</feature>
<dbReference type="SUPFAM" id="SSF103481">
    <property type="entry name" value="Multidrug resistance efflux transporter EmrE"/>
    <property type="match status" value="2"/>
</dbReference>
<dbReference type="InterPro" id="IPR050638">
    <property type="entry name" value="AA-Vitamin_Transporters"/>
</dbReference>
<dbReference type="Pfam" id="PF00892">
    <property type="entry name" value="EamA"/>
    <property type="match status" value="2"/>
</dbReference>
<feature type="transmembrane region" description="Helical" evidence="5">
    <location>
        <begin position="218"/>
        <end position="237"/>
    </location>
</feature>
<evidence type="ECO:0000256" key="2">
    <source>
        <dbReference type="ARBA" id="ARBA00022692"/>
    </source>
</evidence>
<feature type="transmembrane region" description="Helical" evidence="5">
    <location>
        <begin position="156"/>
        <end position="174"/>
    </location>
</feature>
<evidence type="ECO:0000256" key="3">
    <source>
        <dbReference type="ARBA" id="ARBA00022989"/>
    </source>
</evidence>
<feature type="transmembrane region" description="Helical" evidence="5">
    <location>
        <begin position="12"/>
        <end position="32"/>
    </location>
</feature>
<gene>
    <name evidence="7" type="ORF">FVF75_10355</name>
</gene>
<feature type="transmembrane region" description="Helical" evidence="5">
    <location>
        <begin position="99"/>
        <end position="120"/>
    </location>
</feature>
<keyword evidence="3 5" id="KW-1133">Transmembrane helix</keyword>
<dbReference type="PANTHER" id="PTHR32322:SF9">
    <property type="entry name" value="AMINO-ACID METABOLITE EFFLUX PUMP-RELATED"/>
    <property type="match status" value="1"/>
</dbReference>
<keyword evidence="2 5" id="KW-0812">Transmembrane</keyword>
<dbReference type="InterPro" id="IPR037185">
    <property type="entry name" value="EmrE-like"/>
</dbReference>
<dbReference type="PANTHER" id="PTHR32322">
    <property type="entry name" value="INNER MEMBRANE TRANSPORTER"/>
    <property type="match status" value="1"/>
</dbReference>
<reference evidence="7 8" key="1">
    <citation type="submission" date="2019-08" db="EMBL/GenBank/DDBJ databases">
        <title>Identification of a novel species of the genus Boseongicola.</title>
        <authorList>
            <person name="Zhang X.-Q."/>
        </authorList>
    </citation>
    <scope>NUCLEOTIDE SEQUENCE [LARGE SCALE GENOMIC DNA]</scope>
    <source>
        <strain evidence="7 8">HY14</strain>
    </source>
</reference>
<feature type="transmembrane region" description="Helical" evidence="5">
    <location>
        <begin position="132"/>
        <end position="150"/>
    </location>
</feature>
<protein>
    <submittedName>
        <fullName evidence="7">DMT family transporter</fullName>
    </submittedName>
</protein>
<feature type="transmembrane region" description="Helical" evidence="5">
    <location>
        <begin position="69"/>
        <end position="87"/>
    </location>
</feature>
<dbReference type="AlphaFoldDB" id="A0A5D0RIR0"/>
<dbReference type="RefSeq" id="WP_148377892.1">
    <property type="nucleotide sequence ID" value="NZ_VSIY01000006.1"/>
</dbReference>